<evidence type="ECO:0000259" key="3">
    <source>
        <dbReference type="Pfam" id="PF01232"/>
    </source>
</evidence>
<dbReference type="GO" id="GO:0005829">
    <property type="term" value="C:cytosol"/>
    <property type="evidence" value="ECO:0007669"/>
    <property type="project" value="TreeGrafter"/>
</dbReference>
<dbReference type="AlphaFoldDB" id="A0A2T5JAC6"/>
<dbReference type="OrthoDB" id="9768714at2"/>
<evidence type="ECO:0000313" key="6">
    <source>
        <dbReference type="Proteomes" id="UP000244168"/>
    </source>
</evidence>
<reference evidence="5 6" key="1">
    <citation type="submission" date="2018-04" db="EMBL/GenBank/DDBJ databases">
        <title>Genomic Encyclopedia of Archaeal and Bacterial Type Strains, Phase II (KMG-II): from individual species to whole genera.</title>
        <authorList>
            <person name="Goeker M."/>
        </authorList>
    </citation>
    <scope>NUCLEOTIDE SEQUENCE [LARGE SCALE GENOMIC DNA]</scope>
    <source>
        <strain evidence="5 6">DSM 26809</strain>
    </source>
</reference>
<evidence type="ECO:0000313" key="5">
    <source>
        <dbReference type="EMBL" id="PTQ96994.1"/>
    </source>
</evidence>
<comment type="caution">
    <text evidence="5">The sequence shown here is derived from an EMBL/GenBank/DDBJ whole genome shotgun (WGS) entry which is preliminary data.</text>
</comment>
<evidence type="ECO:0000256" key="2">
    <source>
        <dbReference type="ARBA" id="ARBA00023027"/>
    </source>
</evidence>
<gene>
    <name evidence="5" type="ORF">C8P68_104488</name>
</gene>
<dbReference type="GO" id="GO:0019592">
    <property type="term" value="P:mannitol catabolic process"/>
    <property type="evidence" value="ECO:0007669"/>
    <property type="project" value="TreeGrafter"/>
</dbReference>
<proteinExistence type="predicted"/>
<dbReference type="PANTHER" id="PTHR30524">
    <property type="entry name" value="MANNITOL-1-PHOSPHATE 5-DEHYDROGENASE"/>
    <property type="match status" value="1"/>
</dbReference>
<dbReference type="InterPro" id="IPR013131">
    <property type="entry name" value="Mannitol_DH_N"/>
</dbReference>
<dbReference type="SUPFAM" id="SSF51735">
    <property type="entry name" value="NAD(P)-binding Rossmann-fold domains"/>
    <property type="match status" value="1"/>
</dbReference>
<dbReference type="SUPFAM" id="SSF48179">
    <property type="entry name" value="6-phosphogluconate dehydrogenase C-terminal domain-like"/>
    <property type="match status" value="1"/>
</dbReference>
<dbReference type="InterPro" id="IPR013118">
    <property type="entry name" value="Mannitol_DH_C"/>
</dbReference>
<accession>A0A2T5JAC6</accession>
<dbReference type="NCBIfam" id="NF002969">
    <property type="entry name" value="PRK03643.1"/>
    <property type="match status" value="1"/>
</dbReference>
<dbReference type="InterPro" id="IPR008927">
    <property type="entry name" value="6-PGluconate_DH-like_C_sf"/>
</dbReference>
<dbReference type="Gene3D" id="3.40.50.720">
    <property type="entry name" value="NAD(P)-binding Rossmann-like Domain"/>
    <property type="match status" value="1"/>
</dbReference>
<feature type="domain" description="Mannitol dehydrogenase C-terminal" evidence="4">
    <location>
        <begin position="284"/>
        <end position="486"/>
    </location>
</feature>
<dbReference type="RefSeq" id="WP_107828930.1">
    <property type="nucleotide sequence ID" value="NZ_CP160205.1"/>
</dbReference>
<protein>
    <submittedName>
        <fullName evidence="5">Tagaturonate reductase</fullName>
    </submittedName>
</protein>
<name>A0A2T5JAC6_9SPHI</name>
<organism evidence="5 6">
    <name type="scientific">Mucilaginibacter yixingensis</name>
    <dbReference type="NCBI Taxonomy" id="1295612"/>
    <lineage>
        <taxon>Bacteria</taxon>
        <taxon>Pseudomonadati</taxon>
        <taxon>Bacteroidota</taxon>
        <taxon>Sphingobacteriia</taxon>
        <taxon>Sphingobacteriales</taxon>
        <taxon>Sphingobacteriaceae</taxon>
        <taxon>Mucilaginibacter</taxon>
    </lineage>
</organism>
<keyword evidence="6" id="KW-1185">Reference proteome</keyword>
<dbReference type="Gene3D" id="1.10.1040.10">
    <property type="entry name" value="N-(1-d-carboxylethyl)-l-norvaline Dehydrogenase, domain 2"/>
    <property type="match status" value="1"/>
</dbReference>
<dbReference type="InterPro" id="IPR036291">
    <property type="entry name" value="NAD(P)-bd_dom_sf"/>
</dbReference>
<dbReference type="Pfam" id="PF01232">
    <property type="entry name" value="Mannitol_dh"/>
    <property type="match status" value="1"/>
</dbReference>
<evidence type="ECO:0000259" key="4">
    <source>
        <dbReference type="Pfam" id="PF08125"/>
    </source>
</evidence>
<dbReference type="Pfam" id="PF08125">
    <property type="entry name" value="Mannitol_dh_C"/>
    <property type="match status" value="1"/>
</dbReference>
<keyword evidence="1" id="KW-0560">Oxidoreductase</keyword>
<dbReference type="Proteomes" id="UP000244168">
    <property type="component" value="Unassembled WGS sequence"/>
</dbReference>
<feature type="domain" description="Mannitol dehydrogenase N-terminal" evidence="3">
    <location>
        <begin position="29"/>
        <end position="266"/>
    </location>
</feature>
<dbReference type="GO" id="GO:0008926">
    <property type="term" value="F:mannitol-1-phosphate 5-dehydrogenase activity"/>
    <property type="evidence" value="ECO:0007669"/>
    <property type="project" value="TreeGrafter"/>
</dbReference>
<dbReference type="InterPro" id="IPR013328">
    <property type="entry name" value="6PGD_dom2"/>
</dbReference>
<keyword evidence="2" id="KW-0520">NAD</keyword>
<evidence type="ECO:0000256" key="1">
    <source>
        <dbReference type="ARBA" id="ARBA00023002"/>
    </source>
</evidence>
<sequence>MILSKNNLNKINSPGTVVPDEQLLTLPEKVLQFGTGVLLRGLPDYYIDKANRQGVFNGRVVVVKSTDTGSADDFDTQDGLYTLYIKGIEDGQAVDEQIVCSSISRVVSAAKNWQSILDLAKSEDLKVVISNTTEVGIQLVEEDINQQPPASFPGKLLAVLYTRYKAFNGNADSGLVIVPTELIVDNGKKLKQICVDLANFNQLEPEFIEWLTNANSFCSSLVDRIVPGKPSADQYQAMETECGYKDGLRIISEPYSLWAIEGDEKVASVLSFGQADKGVVVTPDIEKFRELKLRLLNATHTLSCGVAFLSGFKTVKLAMDSDAFTSFITQIMRGEIAPAIPYGVTTAETDEFTYKVLDRFRNPNIEHMWISISAQYSSKIKMRVLPLLLNHYKQADSVPQLIAFGFAAFIRFMKVTKTEDGKFVGNVDGVEYVVTDSQAEYFYNAWTKGDTRQVVETVLQDKALWDADLTALNGFADAVTAQLDAIEKGGALNVLENLESKSLVK</sequence>
<dbReference type="EMBL" id="QAOQ01000004">
    <property type="protein sequence ID" value="PTQ96994.1"/>
    <property type="molecule type" value="Genomic_DNA"/>
</dbReference>
<dbReference type="PANTHER" id="PTHR30524:SF0">
    <property type="entry name" value="ALTRONATE OXIDOREDUCTASE-RELATED"/>
    <property type="match status" value="1"/>
</dbReference>